<dbReference type="RefSeq" id="WP_320234358.1">
    <property type="nucleotide sequence ID" value="NZ_JAVIJF010000012.1"/>
</dbReference>
<dbReference type="PANTHER" id="PTHR43476:SF5">
    <property type="entry name" value="FAD-DEPENDENT MONOOXYGENASE"/>
    <property type="match status" value="1"/>
</dbReference>
<organism evidence="3 4">
    <name type="scientific">Mesorhizobium montanum</name>
    <dbReference type="NCBI Taxonomy" id="3072323"/>
    <lineage>
        <taxon>Bacteria</taxon>
        <taxon>Pseudomonadati</taxon>
        <taxon>Pseudomonadota</taxon>
        <taxon>Alphaproteobacteria</taxon>
        <taxon>Hyphomicrobiales</taxon>
        <taxon>Phyllobacteriaceae</taxon>
        <taxon>Mesorhizobium</taxon>
    </lineage>
</organism>
<dbReference type="SUPFAM" id="SSF51905">
    <property type="entry name" value="FAD/NAD(P)-binding domain"/>
    <property type="match status" value="1"/>
</dbReference>
<dbReference type="EMBL" id="JAVIJF010000012">
    <property type="protein sequence ID" value="MDX8526417.1"/>
    <property type="molecule type" value="Genomic_DNA"/>
</dbReference>
<dbReference type="PRINTS" id="PR00420">
    <property type="entry name" value="RNGMNOXGNASE"/>
</dbReference>
<dbReference type="PANTHER" id="PTHR43476">
    <property type="entry name" value="3-(3-HYDROXY-PHENYL)PROPIONATE/3-HYDROXYCINNAMIC ACID HYDROXYLASE"/>
    <property type="match status" value="1"/>
</dbReference>
<sequence>MSIAEDRETPAVRPAPTEVDVAIVGAGLAGTVLALSLAKAGRRIALVDPRRIHHDEFRAEKTRAEQMGLFEKLGLGPVFRSLVTPMADVHVFRFGQLFERKQGSEFAFSYTPLVNGLRAALPAEVPLTIGKVAEVSTGPDRQHLVLTDGSVIDARLLVVATGYSEAVRRAIGVERVEESKAHSLTMGFDLAISPREFGLQSLTFYGRRVADRIAFLTIFRIGERMRANMFVYRTVADPWVRAFRENPQEMLLELMPEIARRCGNFAVASEVEVRQVSLTTTQGHRRDGVVFIGDAFATTCPAQGDGIHRVLTDVDCLSSTHIPAWLETPGMAADKIRAFYDDPVKIAADARAMRASIYARRITTETGLEWRLRRLRNNTARRLIIFCRRFREAGKPVTPPGMRGVAFDHDNTGQELHAGGAWEHKSE</sequence>
<dbReference type="InterPro" id="IPR002938">
    <property type="entry name" value="FAD-bd"/>
</dbReference>
<name>A0ABU4ZN12_9HYPH</name>
<comment type="caution">
    <text evidence="3">The sequence shown here is derived from an EMBL/GenBank/DDBJ whole genome shotgun (WGS) entry which is preliminary data.</text>
</comment>
<gene>
    <name evidence="3" type="ORF">RFM68_18110</name>
</gene>
<proteinExistence type="predicted"/>
<keyword evidence="1" id="KW-0560">Oxidoreductase</keyword>
<protein>
    <submittedName>
        <fullName evidence="3">NAD(P)/FAD-dependent oxidoreductase</fullName>
    </submittedName>
</protein>
<evidence type="ECO:0000313" key="4">
    <source>
        <dbReference type="Proteomes" id="UP001276840"/>
    </source>
</evidence>
<evidence type="ECO:0000256" key="1">
    <source>
        <dbReference type="ARBA" id="ARBA00023002"/>
    </source>
</evidence>
<dbReference type="Gene3D" id="3.50.50.60">
    <property type="entry name" value="FAD/NAD(P)-binding domain"/>
    <property type="match status" value="1"/>
</dbReference>
<keyword evidence="4" id="KW-1185">Reference proteome</keyword>
<reference evidence="3 4" key="1">
    <citation type="submission" date="2023-08" db="EMBL/GenBank/DDBJ databases">
        <title>Implementing the SeqCode for naming new Mesorhizobium species isolated from Vachellia karroo root nodules.</title>
        <authorList>
            <person name="Van Lill M."/>
        </authorList>
    </citation>
    <scope>NUCLEOTIDE SEQUENCE [LARGE SCALE GENOMIC DNA]</scope>
    <source>
        <strain evidence="3 4">MSK 1335</strain>
    </source>
</reference>
<evidence type="ECO:0000313" key="3">
    <source>
        <dbReference type="EMBL" id="MDX8526417.1"/>
    </source>
</evidence>
<evidence type="ECO:0000259" key="2">
    <source>
        <dbReference type="Pfam" id="PF01494"/>
    </source>
</evidence>
<dbReference type="Pfam" id="PF01494">
    <property type="entry name" value="FAD_binding_3"/>
    <property type="match status" value="1"/>
</dbReference>
<dbReference type="InterPro" id="IPR036188">
    <property type="entry name" value="FAD/NAD-bd_sf"/>
</dbReference>
<dbReference type="Proteomes" id="UP001276840">
    <property type="component" value="Unassembled WGS sequence"/>
</dbReference>
<dbReference type="InterPro" id="IPR050631">
    <property type="entry name" value="PheA/TfdB_FAD_monoxygenase"/>
</dbReference>
<feature type="domain" description="FAD-binding" evidence="2">
    <location>
        <begin position="18"/>
        <end position="309"/>
    </location>
</feature>
<accession>A0ABU4ZN12</accession>